<protein>
    <submittedName>
        <fullName evidence="2">Uncharacterized protein</fullName>
    </submittedName>
</protein>
<reference evidence="2" key="1">
    <citation type="journal article" date="2015" name="Nature">
        <title>Complex archaea that bridge the gap between prokaryotes and eukaryotes.</title>
        <authorList>
            <person name="Spang A."/>
            <person name="Saw J.H."/>
            <person name="Jorgensen S.L."/>
            <person name="Zaremba-Niedzwiedzka K."/>
            <person name="Martijn J."/>
            <person name="Lind A.E."/>
            <person name="van Eijk R."/>
            <person name="Schleper C."/>
            <person name="Guy L."/>
            <person name="Ettema T.J."/>
        </authorList>
    </citation>
    <scope>NUCLEOTIDE SEQUENCE</scope>
</reference>
<evidence type="ECO:0000256" key="1">
    <source>
        <dbReference type="SAM" id="MobiDB-lite"/>
    </source>
</evidence>
<feature type="region of interest" description="Disordered" evidence="1">
    <location>
        <begin position="48"/>
        <end position="71"/>
    </location>
</feature>
<name>A0A0F9BPL6_9ZZZZ</name>
<comment type="caution">
    <text evidence="2">The sequence shown here is derived from an EMBL/GenBank/DDBJ whole genome shotgun (WGS) entry which is preliminary data.</text>
</comment>
<dbReference type="EMBL" id="LAZR01036835">
    <property type="protein sequence ID" value="KKL23810.1"/>
    <property type="molecule type" value="Genomic_DNA"/>
</dbReference>
<gene>
    <name evidence="2" type="ORF">LCGC14_2421690</name>
</gene>
<evidence type="ECO:0000313" key="2">
    <source>
        <dbReference type="EMBL" id="KKL23810.1"/>
    </source>
</evidence>
<organism evidence="2">
    <name type="scientific">marine sediment metagenome</name>
    <dbReference type="NCBI Taxonomy" id="412755"/>
    <lineage>
        <taxon>unclassified sequences</taxon>
        <taxon>metagenomes</taxon>
        <taxon>ecological metagenomes</taxon>
    </lineage>
</organism>
<feature type="non-terminal residue" evidence="2">
    <location>
        <position position="71"/>
    </location>
</feature>
<dbReference type="AlphaFoldDB" id="A0A0F9BPL6"/>
<sequence>MPTLANRPEFQPNAGFIGDPNRGMSPAPPPGFQAPLSQAVAQNFPTQRQAPLAQQVAQNTGGRGGHEFCPT</sequence>
<feature type="region of interest" description="Disordered" evidence="1">
    <location>
        <begin position="1"/>
        <end position="35"/>
    </location>
</feature>
<accession>A0A0F9BPL6</accession>
<proteinExistence type="predicted"/>